<sequence length="32" mass="3736">DVYRESAVYGAFWLNQIKSCAKGNSFRLRVEK</sequence>
<evidence type="ECO:0000313" key="1">
    <source>
        <dbReference type="EMBL" id="GAI29773.1"/>
    </source>
</evidence>
<dbReference type="AlphaFoldDB" id="X1MES5"/>
<accession>X1MES5</accession>
<protein>
    <submittedName>
        <fullName evidence="1">Uncharacterized protein</fullName>
    </submittedName>
</protein>
<name>X1MES5_9ZZZZ</name>
<gene>
    <name evidence="1" type="ORF">S06H3_24967</name>
</gene>
<feature type="non-terminal residue" evidence="1">
    <location>
        <position position="1"/>
    </location>
</feature>
<reference evidence="1" key="1">
    <citation type="journal article" date="2014" name="Front. Microbiol.">
        <title>High frequency of phylogenetically diverse reductive dehalogenase-homologous genes in deep subseafloor sedimentary metagenomes.</title>
        <authorList>
            <person name="Kawai M."/>
            <person name="Futagami T."/>
            <person name="Toyoda A."/>
            <person name="Takaki Y."/>
            <person name="Nishi S."/>
            <person name="Hori S."/>
            <person name="Arai W."/>
            <person name="Tsubouchi T."/>
            <person name="Morono Y."/>
            <person name="Uchiyama I."/>
            <person name="Ito T."/>
            <person name="Fujiyama A."/>
            <person name="Inagaki F."/>
            <person name="Takami H."/>
        </authorList>
    </citation>
    <scope>NUCLEOTIDE SEQUENCE</scope>
    <source>
        <strain evidence="1">Expedition CK06-06</strain>
    </source>
</reference>
<comment type="caution">
    <text evidence="1">The sequence shown here is derived from an EMBL/GenBank/DDBJ whole genome shotgun (WGS) entry which is preliminary data.</text>
</comment>
<proteinExistence type="predicted"/>
<dbReference type="EMBL" id="BARV01014148">
    <property type="protein sequence ID" value="GAI29773.1"/>
    <property type="molecule type" value="Genomic_DNA"/>
</dbReference>
<organism evidence="1">
    <name type="scientific">marine sediment metagenome</name>
    <dbReference type="NCBI Taxonomy" id="412755"/>
    <lineage>
        <taxon>unclassified sequences</taxon>
        <taxon>metagenomes</taxon>
        <taxon>ecological metagenomes</taxon>
    </lineage>
</organism>